<dbReference type="EMBL" id="LR900612">
    <property type="protein sequence ID" value="CAD7246310.1"/>
    <property type="molecule type" value="Genomic_DNA"/>
</dbReference>
<evidence type="ECO:0000313" key="3">
    <source>
        <dbReference type="EMBL" id="CAD7246310.1"/>
    </source>
</evidence>
<accession>A0A7R8XFM2</accession>
<feature type="region of interest" description="Disordered" evidence="1">
    <location>
        <begin position="855"/>
        <end position="881"/>
    </location>
</feature>
<evidence type="ECO:0000259" key="2">
    <source>
        <dbReference type="Pfam" id="PF07539"/>
    </source>
</evidence>
<proteinExistence type="predicted"/>
<evidence type="ECO:0000256" key="1">
    <source>
        <dbReference type="SAM" id="MobiDB-lite"/>
    </source>
</evidence>
<reference evidence="3" key="1">
    <citation type="submission" date="2020-11" db="EMBL/GenBank/DDBJ databases">
        <authorList>
            <person name="Tran Van P."/>
        </authorList>
    </citation>
    <scope>NUCLEOTIDE SEQUENCE</scope>
</reference>
<dbReference type="InterPro" id="IPR011430">
    <property type="entry name" value="UTP20_N"/>
</dbReference>
<protein>
    <recommendedName>
        <fullName evidence="2">U3 small nucleolar RNA-associated protein 20 N-terminal domain-containing protein</fullName>
    </recommendedName>
</protein>
<organism evidence="3">
    <name type="scientific">Darwinula stevensoni</name>
    <dbReference type="NCBI Taxonomy" id="69355"/>
    <lineage>
        <taxon>Eukaryota</taxon>
        <taxon>Metazoa</taxon>
        <taxon>Ecdysozoa</taxon>
        <taxon>Arthropoda</taxon>
        <taxon>Crustacea</taxon>
        <taxon>Oligostraca</taxon>
        <taxon>Ostracoda</taxon>
        <taxon>Podocopa</taxon>
        <taxon>Podocopida</taxon>
        <taxon>Darwinulocopina</taxon>
        <taxon>Darwinuloidea</taxon>
        <taxon>Darwinulidae</taxon>
        <taxon>Darwinula</taxon>
    </lineage>
</organism>
<dbReference type="InterPro" id="IPR016024">
    <property type="entry name" value="ARM-type_fold"/>
</dbReference>
<feature type="non-terminal residue" evidence="3">
    <location>
        <position position="1271"/>
    </location>
</feature>
<feature type="domain" description="U3 small nucleolar RNA-associated protein 20 N-terminal" evidence="2">
    <location>
        <begin position="890"/>
        <end position="1245"/>
    </location>
</feature>
<dbReference type="PANTHER" id="PTHR17695:SF11">
    <property type="entry name" value="SMALL SUBUNIT PROCESSOME COMPONENT 20 HOMOLOG"/>
    <property type="match status" value="1"/>
</dbReference>
<evidence type="ECO:0000313" key="4">
    <source>
        <dbReference type="Proteomes" id="UP000677054"/>
    </source>
</evidence>
<dbReference type="GO" id="GO:0032040">
    <property type="term" value="C:small-subunit processome"/>
    <property type="evidence" value="ECO:0007669"/>
    <property type="project" value="TreeGrafter"/>
</dbReference>
<dbReference type="EMBL" id="CAJPEV010001095">
    <property type="protein sequence ID" value="CAG0890697.1"/>
    <property type="molecule type" value="Genomic_DNA"/>
</dbReference>
<dbReference type="Proteomes" id="UP000677054">
    <property type="component" value="Unassembled WGS sequence"/>
</dbReference>
<dbReference type="InterPro" id="IPR011989">
    <property type="entry name" value="ARM-like"/>
</dbReference>
<name>A0A7R8XFM2_9CRUS</name>
<dbReference type="Pfam" id="PF07539">
    <property type="entry name" value="UTP20_N"/>
    <property type="match status" value="1"/>
</dbReference>
<sequence length="1271" mass="144857">MVQFETFSERIGKIRVDVVHRYRDSRSIIPEDEETFFYEGVLKWKDLNCTKDFDNFLADLGPEIQTLAQVVHRQKAIIETLQEHLQKEKSLALQPLLELTVAIARDLQSDFQPYFPKFFEILTSLLETKDPERIEWTFMAVAHLYKYLWRQILKDLEGMFDLYSCLLEESRPEHIQKFAAQSFAFLFRKIPDKKAFLLRAFQKLVEHPQRKRGLGHVLSEAMKGVRHTLHTCSESLLSLILSLLNEPSLESHVVFETIEVAFQNLVLHVDQESSILIWKLLLDQVEKLSGEEGKSEEISKLLKVLKDLVSFREGSLLSDVQCILLCCSGVLFSKSQSEEVHEVTLDILSTVLKFSRLASAGDIVTNVVLSVSIQNICMGSVVLVLESQMQNATKLDFLSSLKMHSLFLTHILPLALDHIHKNLAGEKSVLHFLADLDPVYVMTSDQLQHFQPAYPLDFSIPILRSRVLKAKRKASVIDTVAEIITEAAVSYPATCEEVEILPTAISLFSRLRPSIDTTLLVNLVEKLLEIVKGEGNKMVESRRRTRSTHREAAKPGDANIDHVWLPLWLSFGALHCLEPSQLAKILDVESLRDITTRHSGDVLPLRVVDIGLAALKMFGTLQRDQLEVFYNSLRGNLQSPYGELRHLTLLILSSFPVQLPKPPEGMRDAPSSIFQICLKIERIPLRIQEYRDKLKWLQQLDFNLVQTSLPPGLKFDLVPVEYLLGMLYEDLQPLWEPVQGLLASHAISLPPSEFWSLFSPTLQKAYQDLSSPVSPSIPPSTIYQSGFPRELYIEAGRKHQGKEPDVSNFHLLLWKCLKLFPHIVEMYNRDIIPLFLSFIKMHYYKRDKGASWSQDYRRKPEEMDQNKDEKDPVEEKKPQRPPKPAILVMEAALEVFSRFSDPRSISQESDVHCVFLQFLMHGKPGIQKLALDCLMAYRNKDLLPYREALYGLVEEKTFRTQLTAFNVDRDAEIVRDEHRQSLFPILLRLLYGKMIQGGGKGKGKGGVKARRALILRFLAACQEAEFSLFLDLALGHFSSRISVHGSVRTMIKCIMETTEPSSSVPLSRLRSTLNLLGLIIAKVGNLLEGNVKHVLRILIFTAATISALLKQHMELDPHVLAPLRDLRSLALNCITQFFDTFHLYPWNFEDVDALFEVAIWPRLPKLVVEGIHGPTALLRLFSTWTQNPRYFPLLMKHHPSDPALSPLPHVYGLLTQEKAVSSVKDFILDMTHNLLTLADYDPAADEEDVKPAPEIVLQGCIHMPSPNRIMQ</sequence>
<keyword evidence="4" id="KW-1185">Reference proteome</keyword>
<dbReference type="OrthoDB" id="360653at2759"/>
<feature type="compositionally biased region" description="Basic and acidic residues" evidence="1">
    <location>
        <begin position="855"/>
        <end position="878"/>
    </location>
</feature>
<dbReference type="InterPro" id="IPR052575">
    <property type="entry name" value="SSU_processome_comp_20"/>
</dbReference>
<dbReference type="Gene3D" id="1.25.10.10">
    <property type="entry name" value="Leucine-rich Repeat Variant"/>
    <property type="match status" value="1"/>
</dbReference>
<dbReference type="GO" id="GO:0030686">
    <property type="term" value="C:90S preribosome"/>
    <property type="evidence" value="ECO:0007669"/>
    <property type="project" value="TreeGrafter"/>
</dbReference>
<dbReference type="AlphaFoldDB" id="A0A7R8XFM2"/>
<dbReference type="SUPFAM" id="SSF48371">
    <property type="entry name" value="ARM repeat"/>
    <property type="match status" value="1"/>
</dbReference>
<dbReference type="PANTHER" id="PTHR17695">
    <property type="entry name" value="SMALL SUBUNIT PROCESSOME COMPONENT 20 HOMOLOG"/>
    <property type="match status" value="1"/>
</dbReference>
<gene>
    <name evidence="3" type="ORF">DSTB1V02_LOCUS6161</name>
</gene>